<gene>
    <name evidence="1" type="ORF">P175DRAFT_0508876</name>
</gene>
<dbReference type="VEuPathDB" id="FungiDB:P175DRAFT_0508876"/>
<evidence type="ECO:0000313" key="2">
    <source>
        <dbReference type="Proteomes" id="UP000244073"/>
    </source>
</evidence>
<dbReference type="Pfam" id="PF01501">
    <property type="entry name" value="Glyco_transf_8"/>
    <property type="match status" value="1"/>
</dbReference>
<dbReference type="GO" id="GO:0016757">
    <property type="term" value="F:glycosyltransferase activity"/>
    <property type="evidence" value="ECO:0007669"/>
    <property type="project" value="InterPro"/>
</dbReference>
<dbReference type="GeneID" id="63815269"/>
<dbReference type="Gene3D" id="3.90.550.10">
    <property type="entry name" value="Spore Coat Polysaccharide Biosynthesis Protein SpsA, Chain A"/>
    <property type="match status" value="1"/>
</dbReference>
<dbReference type="AlphaFoldDB" id="A0A2T5M0C8"/>
<dbReference type="PANTHER" id="PTHR11183">
    <property type="entry name" value="GLYCOGENIN SUBFAMILY MEMBER"/>
    <property type="match status" value="1"/>
</dbReference>
<dbReference type="Proteomes" id="UP000244073">
    <property type="component" value="Unassembled WGS sequence"/>
</dbReference>
<evidence type="ECO:0008006" key="3">
    <source>
        <dbReference type="Google" id="ProtNLM"/>
    </source>
</evidence>
<dbReference type="InterPro" id="IPR029044">
    <property type="entry name" value="Nucleotide-diphossugar_trans"/>
</dbReference>
<dbReference type="SUPFAM" id="SSF53448">
    <property type="entry name" value="Nucleotide-diphospho-sugar transferases"/>
    <property type="match status" value="1"/>
</dbReference>
<dbReference type="EMBL" id="MSFN02000003">
    <property type="protein sequence ID" value="PTU21990.1"/>
    <property type="molecule type" value="Genomic_DNA"/>
</dbReference>
<dbReference type="InterPro" id="IPR002495">
    <property type="entry name" value="Glyco_trans_8"/>
</dbReference>
<dbReference type="CDD" id="cd02537">
    <property type="entry name" value="GT8_Glycogenin"/>
    <property type="match status" value="1"/>
</dbReference>
<sequence>MSQPKKVWASLITNLNYLPGLLTLHHSLLQSQTAYPFVALYTPTFPESGLAALQARGIPTHAVPYLSPANSTRDYAQDPRFRETWTKLVVFSLAESYERIVLLDGDMLVRKNMDELMEIELDAEQRVFAASHACACNPLKKTHYPASWTPQNCAFTTQHPTPSQAQIQGAPPSAGVGMLNSGLLVVRPSERAFAEIQAVLDTPARADRYTFPDQELLSDAFRDRWVALPYVYNALKTMRWEGVHDAIWRDDEVKNVHYIFAVKPWQDEPPRPGPDMDIVNAWWWDANGERQRLEREKGITDGH</sequence>
<proteinExistence type="predicted"/>
<comment type="caution">
    <text evidence="1">The sequence shown here is derived from an EMBL/GenBank/DDBJ whole genome shotgun (WGS) entry which is preliminary data.</text>
</comment>
<dbReference type="RefSeq" id="XP_040753382.1">
    <property type="nucleotide sequence ID" value="XM_040898387.1"/>
</dbReference>
<dbReference type="InterPro" id="IPR050587">
    <property type="entry name" value="GNT1/Glycosyltrans_8"/>
</dbReference>
<evidence type="ECO:0000313" key="1">
    <source>
        <dbReference type="EMBL" id="PTU21990.1"/>
    </source>
</evidence>
<accession>A0A2T5M0C8</accession>
<organism evidence="1 2">
    <name type="scientific">Aspergillus ochraceoroseus IBT 24754</name>
    <dbReference type="NCBI Taxonomy" id="1392256"/>
    <lineage>
        <taxon>Eukaryota</taxon>
        <taxon>Fungi</taxon>
        <taxon>Dikarya</taxon>
        <taxon>Ascomycota</taxon>
        <taxon>Pezizomycotina</taxon>
        <taxon>Eurotiomycetes</taxon>
        <taxon>Eurotiomycetidae</taxon>
        <taxon>Eurotiales</taxon>
        <taxon>Aspergillaceae</taxon>
        <taxon>Aspergillus</taxon>
        <taxon>Aspergillus subgen. Nidulantes</taxon>
    </lineage>
</organism>
<protein>
    <recommendedName>
        <fullName evidence="3">Glycosyltransferase family 8 protein</fullName>
    </recommendedName>
</protein>
<dbReference type="OrthoDB" id="2014201at2759"/>
<name>A0A2T5M0C8_9EURO</name>
<reference evidence="1 2" key="1">
    <citation type="journal article" date="2018" name="Proc. Natl. Acad. Sci. U.S.A.">
        <title>Linking secondary metabolites to gene clusters through genome sequencing of six diverse Aspergillus species.</title>
        <authorList>
            <person name="Kaerboelling I."/>
            <person name="Vesth T.C."/>
            <person name="Frisvad J.C."/>
            <person name="Nybo J.L."/>
            <person name="Theobald S."/>
            <person name="Kuo A."/>
            <person name="Bowyer P."/>
            <person name="Matsuda Y."/>
            <person name="Mondo S."/>
            <person name="Lyhne E.K."/>
            <person name="Kogle M.E."/>
            <person name="Clum A."/>
            <person name="Lipzen A."/>
            <person name="Salamov A."/>
            <person name="Ngan C.Y."/>
            <person name="Daum C."/>
            <person name="Chiniquy J."/>
            <person name="Barry K."/>
            <person name="LaButti K."/>
            <person name="Haridas S."/>
            <person name="Simmons B.A."/>
            <person name="Magnuson J.K."/>
            <person name="Mortensen U.H."/>
            <person name="Larsen T.O."/>
            <person name="Grigoriev I.V."/>
            <person name="Baker S.E."/>
            <person name="Andersen M.R."/>
        </authorList>
    </citation>
    <scope>NUCLEOTIDE SEQUENCE [LARGE SCALE GENOMIC DNA]</scope>
    <source>
        <strain evidence="1 2">IBT 24754</strain>
    </source>
</reference>